<accession>A0A285TAC2</accession>
<dbReference type="Proteomes" id="UP000219636">
    <property type="component" value="Unassembled WGS sequence"/>
</dbReference>
<dbReference type="EMBL" id="OBMQ01000010">
    <property type="protein sequence ID" value="SOC18509.1"/>
    <property type="molecule type" value="Genomic_DNA"/>
</dbReference>
<keyword evidence="2" id="KW-1185">Reference proteome</keyword>
<reference evidence="2" key="1">
    <citation type="submission" date="2017-08" db="EMBL/GenBank/DDBJ databases">
        <authorList>
            <person name="Varghese N."/>
            <person name="Submissions S."/>
        </authorList>
    </citation>
    <scope>NUCLEOTIDE SEQUENCE [LARGE SCALE GENOMIC DNA]</scope>
    <source>
        <strain evidence="2">JC22</strain>
    </source>
</reference>
<name>A0A285TAC2_9BACL</name>
<organism evidence="1 2">
    <name type="scientific">Ureibacillus xyleni</name>
    <dbReference type="NCBI Taxonomy" id="614648"/>
    <lineage>
        <taxon>Bacteria</taxon>
        <taxon>Bacillati</taxon>
        <taxon>Bacillota</taxon>
        <taxon>Bacilli</taxon>
        <taxon>Bacillales</taxon>
        <taxon>Caryophanaceae</taxon>
        <taxon>Ureibacillus</taxon>
    </lineage>
</organism>
<dbReference type="RefSeq" id="WP_097074349.1">
    <property type="nucleotide sequence ID" value="NZ_OBMQ01000010.1"/>
</dbReference>
<protein>
    <submittedName>
        <fullName evidence="1">Uncharacterized protein</fullName>
    </submittedName>
</protein>
<gene>
    <name evidence="1" type="ORF">SAMN05880501_110127</name>
</gene>
<sequence>MAKKQKTAEDFIHHLYIHMNDVDHFVIFSGLSLKQFVNAVEPIQNLLLLKHDYEDGSFNMHTQFDFIPGEDLKKFVKEMADTKGDLCFVDFLKEKELNNLTPFEQAELLYLSHKKEPIHSPFFTKLSNRYAYYCSLNDKMTKIYFRFLNDYEVLVSNVYNLLIKEKEGNGSFWRRKSKEAIPKIDPIILKAYRPFVKEGALLSLYKMDKPNNCYGIEIRTLSDYDYPDEVWDDLDVILKQDYDELIKIS</sequence>
<evidence type="ECO:0000313" key="1">
    <source>
        <dbReference type="EMBL" id="SOC18509.1"/>
    </source>
</evidence>
<evidence type="ECO:0000313" key="2">
    <source>
        <dbReference type="Proteomes" id="UP000219636"/>
    </source>
</evidence>
<dbReference type="OrthoDB" id="8704087at2"/>
<proteinExistence type="predicted"/>
<dbReference type="AlphaFoldDB" id="A0A285TAC2"/>